<dbReference type="AlphaFoldDB" id="A0A1M4V9A3"/>
<evidence type="ECO:0000313" key="1">
    <source>
        <dbReference type="EMBL" id="SHE65467.1"/>
    </source>
</evidence>
<dbReference type="Proteomes" id="UP000184164">
    <property type="component" value="Unassembled WGS sequence"/>
</dbReference>
<reference evidence="1 2" key="1">
    <citation type="submission" date="2016-11" db="EMBL/GenBank/DDBJ databases">
        <authorList>
            <person name="Jaros S."/>
            <person name="Januszkiewicz K."/>
            <person name="Wedrychowicz H."/>
        </authorList>
    </citation>
    <scope>NUCLEOTIDE SEQUENCE [LARGE SCALE GENOMIC DNA]</scope>
    <source>
        <strain evidence="1 2">DSM 26910</strain>
    </source>
</reference>
<dbReference type="EMBL" id="FQUM01000002">
    <property type="protein sequence ID" value="SHE65467.1"/>
    <property type="molecule type" value="Genomic_DNA"/>
</dbReference>
<evidence type="ECO:0000313" key="2">
    <source>
        <dbReference type="Proteomes" id="UP000184164"/>
    </source>
</evidence>
<organism evidence="1 2">
    <name type="scientific">Mariniphaga anaerophila</name>
    <dbReference type="NCBI Taxonomy" id="1484053"/>
    <lineage>
        <taxon>Bacteria</taxon>
        <taxon>Pseudomonadati</taxon>
        <taxon>Bacteroidota</taxon>
        <taxon>Bacteroidia</taxon>
        <taxon>Marinilabiliales</taxon>
        <taxon>Prolixibacteraceae</taxon>
        <taxon>Mariniphaga</taxon>
    </lineage>
</organism>
<keyword evidence="2" id="KW-1185">Reference proteome</keyword>
<proteinExistence type="predicted"/>
<gene>
    <name evidence="1" type="ORF">SAMN05444274_10226</name>
</gene>
<accession>A0A1M4V9A3</accession>
<sequence>MREYDESVLSLWEQYQASLQTVGVNNANRNRLNVFLQNGGNDLALIDLPVGANHVSISNITGCVLFNAEIINQKTALVNVEYLLPGIYVLFLENKGLINRIKFVK</sequence>
<name>A0A1M4V9A3_9BACT</name>
<protein>
    <submittedName>
        <fullName evidence="1">Uncharacterized protein</fullName>
    </submittedName>
</protein>
<dbReference type="RefSeq" id="WP_139249606.1">
    <property type="nucleotide sequence ID" value="NZ_FQUM01000002.1"/>
</dbReference>